<proteinExistence type="predicted"/>
<gene>
    <name evidence="1" type="ORF">S7711_11151</name>
</gene>
<evidence type="ECO:0000313" key="1">
    <source>
        <dbReference type="EMBL" id="KEY64117.1"/>
    </source>
</evidence>
<reference evidence="1 2" key="1">
    <citation type="journal article" date="2014" name="BMC Genomics">
        <title>Comparative genome sequencing reveals chemotype-specific gene clusters in the toxigenic black mold Stachybotrys.</title>
        <authorList>
            <person name="Semeiks J."/>
            <person name="Borek D."/>
            <person name="Otwinowski Z."/>
            <person name="Grishin N.V."/>
        </authorList>
    </citation>
    <scope>NUCLEOTIDE SEQUENCE [LARGE SCALE GENOMIC DNA]</scope>
    <source>
        <strain evidence="2">CBS 109288 / IBT 7711</strain>
    </source>
</reference>
<name>A0A084AFN8_STACB</name>
<dbReference type="AlphaFoldDB" id="A0A084AFN8"/>
<keyword evidence="2" id="KW-1185">Reference proteome</keyword>
<protein>
    <submittedName>
        <fullName evidence="1">Uncharacterized protein</fullName>
    </submittedName>
</protein>
<accession>A0A084AFN8</accession>
<sequence length="169" mass="17714">MGPRLCQRPNLGSPAFLSVPGTNRAMVERAHDSGPTKNMTIAVAHLRTHPSCYASWTAFLGVGLGGLRAGAGHIRQSWAAPAHESNGSKAPGRHAEQLVHASESFVARVMFQGSSTVYHDAGGDDAGTEEALRLSAFHSSKSIHAGRQGPPSNSPATLSIVNHTLAIFT</sequence>
<organism evidence="1 2">
    <name type="scientific">Stachybotrys chartarum (strain CBS 109288 / IBT 7711)</name>
    <name type="common">Toxic black mold</name>
    <name type="synonym">Stilbospora chartarum</name>
    <dbReference type="NCBI Taxonomy" id="1280523"/>
    <lineage>
        <taxon>Eukaryota</taxon>
        <taxon>Fungi</taxon>
        <taxon>Dikarya</taxon>
        <taxon>Ascomycota</taxon>
        <taxon>Pezizomycotina</taxon>
        <taxon>Sordariomycetes</taxon>
        <taxon>Hypocreomycetidae</taxon>
        <taxon>Hypocreales</taxon>
        <taxon>Stachybotryaceae</taxon>
        <taxon>Stachybotrys</taxon>
    </lineage>
</organism>
<dbReference type="Proteomes" id="UP000028045">
    <property type="component" value="Unassembled WGS sequence"/>
</dbReference>
<dbReference type="EMBL" id="KL648752">
    <property type="protein sequence ID" value="KEY64117.1"/>
    <property type="molecule type" value="Genomic_DNA"/>
</dbReference>
<dbReference type="HOGENOM" id="CLU_1579529_0_0_1"/>
<evidence type="ECO:0000313" key="2">
    <source>
        <dbReference type="Proteomes" id="UP000028045"/>
    </source>
</evidence>